<evidence type="ECO:0000313" key="1">
    <source>
        <dbReference type="EMBL" id="OJD11798.1"/>
    </source>
</evidence>
<dbReference type="Proteomes" id="UP000182235">
    <property type="component" value="Unassembled WGS sequence"/>
</dbReference>
<evidence type="ECO:0000313" key="2">
    <source>
        <dbReference type="Proteomes" id="UP000182235"/>
    </source>
</evidence>
<sequence length="115" mass="13574">MIFKDFAQFSAIRNSMNSMNNFLNTAGEVVEDFPSDLEQHVIQHLEPEEPEDEEKAVDMEVHWQITTPEALDLVPRLRLYEEQQEKGRYRVNSTIELLNCYERRFGARKASSRRI</sequence>
<accession>A0A1J9P6S2</accession>
<dbReference type="OrthoDB" id="125347at2759"/>
<keyword evidence="2" id="KW-1185">Reference proteome</keyword>
<gene>
    <name evidence="1" type="ORF">AJ78_07495</name>
</gene>
<proteinExistence type="predicted"/>
<protein>
    <submittedName>
        <fullName evidence="1">Uncharacterized protein</fullName>
    </submittedName>
</protein>
<organism evidence="1 2">
    <name type="scientific">Emergomyces pasteurianus Ep9510</name>
    <dbReference type="NCBI Taxonomy" id="1447872"/>
    <lineage>
        <taxon>Eukaryota</taxon>
        <taxon>Fungi</taxon>
        <taxon>Dikarya</taxon>
        <taxon>Ascomycota</taxon>
        <taxon>Pezizomycotina</taxon>
        <taxon>Eurotiomycetes</taxon>
        <taxon>Eurotiomycetidae</taxon>
        <taxon>Onygenales</taxon>
        <taxon>Ajellomycetaceae</taxon>
        <taxon>Emergomyces</taxon>
    </lineage>
</organism>
<dbReference type="STRING" id="1447872.A0A1J9P6S2"/>
<comment type="caution">
    <text evidence="1">The sequence shown here is derived from an EMBL/GenBank/DDBJ whole genome shotgun (WGS) entry which is preliminary data.</text>
</comment>
<dbReference type="AlphaFoldDB" id="A0A1J9P6S2"/>
<reference evidence="1 2" key="1">
    <citation type="submission" date="2015-07" db="EMBL/GenBank/DDBJ databases">
        <title>Emmonsia species relationships and genome sequence.</title>
        <authorList>
            <consortium name="The Broad Institute Genomics Platform"/>
            <person name="Cuomo C.A."/>
            <person name="Munoz J.F."/>
            <person name="Imamovic A."/>
            <person name="Priest M.E."/>
            <person name="Young S."/>
            <person name="Clay O.K."/>
            <person name="McEwen J.G."/>
        </authorList>
    </citation>
    <scope>NUCLEOTIDE SEQUENCE [LARGE SCALE GENOMIC DNA]</scope>
    <source>
        <strain evidence="1 2">UAMH 9510</strain>
    </source>
</reference>
<dbReference type="VEuPathDB" id="FungiDB:AJ78_07495"/>
<dbReference type="EMBL" id="LGRN01000490">
    <property type="protein sequence ID" value="OJD11798.1"/>
    <property type="molecule type" value="Genomic_DNA"/>
</dbReference>
<name>A0A1J9P6S2_9EURO</name>